<dbReference type="InterPro" id="IPR021255">
    <property type="entry name" value="DUF2807"/>
</dbReference>
<evidence type="ECO:0000313" key="4">
    <source>
        <dbReference type="Proteomes" id="UP000181898"/>
    </source>
</evidence>
<gene>
    <name evidence="3" type="ORF">LPB136_02865</name>
</gene>
<dbReference type="RefSeq" id="WP_072554697.1">
    <property type="nucleotide sequence ID" value="NZ_CP018155.1"/>
</dbReference>
<proteinExistence type="predicted"/>
<dbReference type="AlphaFoldDB" id="A0A1L3JGY1"/>
<feature type="chain" id="PRO_5012724452" description="Putative auto-transporter adhesin head GIN domain-containing protein" evidence="1">
    <location>
        <begin position="22"/>
        <end position="248"/>
    </location>
</feature>
<protein>
    <recommendedName>
        <fullName evidence="2">Putative auto-transporter adhesin head GIN domain-containing protein</fullName>
    </recommendedName>
</protein>
<sequence length="248" mass="27896">MKFKITTLLLMLLFINGKLKAQETIKLNNSFDKVIVSPHIETVFIKGNEQAITIENISVPREKFKYELENGTLQVYLEGAKTYTKNKKIVYGDHKTKVPLYKNKVVKVTITYTDVAIFSLRGEEKITFQSPLIQEACKLRIYGKSEVTISNIEVDKLNVTIYGESFLNIEKGTINKQRITAYGASNVMASDVISKETKITAYGDGTFQFNASKKIKVTAYGEATILYKGDATLKKGLIIGESKIRKVQ</sequence>
<evidence type="ECO:0000256" key="1">
    <source>
        <dbReference type="SAM" id="SignalP"/>
    </source>
</evidence>
<keyword evidence="4" id="KW-1185">Reference proteome</keyword>
<dbReference type="Gene3D" id="2.160.20.120">
    <property type="match status" value="1"/>
</dbReference>
<dbReference type="STRING" id="1850252.LPB136_02865"/>
<dbReference type="OrthoDB" id="943856at2"/>
<feature type="signal peptide" evidence="1">
    <location>
        <begin position="1"/>
        <end position="21"/>
    </location>
</feature>
<reference evidence="3 4" key="1">
    <citation type="submission" date="2016-11" db="EMBL/GenBank/DDBJ databases">
        <title>Tenacibaculum sp. LPB0136, isolated from marine environment.</title>
        <authorList>
            <person name="Kim E."/>
            <person name="Yi H."/>
        </authorList>
    </citation>
    <scope>NUCLEOTIDE SEQUENCE [LARGE SCALE GENOMIC DNA]</scope>
    <source>
        <strain evidence="3 4">LPB0136</strain>
    </source>
</reference>
<evidence type="ECO:0000259" key="2">
    <source>
        <dbReference type="Pfam" id="PF10988"/>
    </source>
</evidence>
<dbReference type="KEGG" id="ten:LPB136_02865"/>
<name>A0A1L3JGY1_9FLAO</name>
<dbReference type="EMBL" id="CP018155">
    <property type="protein sequence ID" value="APG64372.1"/>
    <property type="molecule type" value="Genomic_DNA"/>
</dbReference>
<feature type="domain" description="Putative auto-transporter adhesin head GIN" evidence="2">
    <location>
        <begin position="31"/>
        <end position="231"/>
    </location>
</feature>
<organism evidence="3 4">
    <name type="scientific">Tenacibaculum todarodis</name>
    <dbReference type="NCBI Taxonomy" id="1850252"/>
    <lineage>
        <taxon>Bacteria</taxon>
        <taxon>Pseudomonadati</taxon>
        <taxon>Bacteroidota</taxon>
        <taxon>Flavobacteriia</taxon>
        <taxon>Flavobacteriales</taxon>
        <taxon>Flavobacteriaceae</taxon>
        <taxon>Tenacibaculum</taxon>
    </lineage>
</organism>
<accession>A0A1L3JGY1</accession>
<dbReference type="Pfam" id="PF10988">
    <property type="entry name" value="DUF2807"/>
    <property type="match status" value="1"/>
</dbReference>
<dbReference type="Proteomes" id="UP000181898">
    <property type="component" value="Chromosome"/>
</dbReference>
<keyword evidence="1" id="KW-0732">Signal</keyword>
<evidence type="ECO:0000313" key="3">
    <source>
        <dbReference type="EMBL" id="APG64372.1"/>
    </source>
</evidence>